<dbReference type="Proteomes" id="UP000053831">
    <property type="component" value="Unassembled WGS sequence"/>
</dbReference>
<evidence type="ECO:0000313" key="5">
    <source>
        <dbReference type="Proteomes" id="UP000053831"/>
    </source>
</evidence>
<proteinExistence type="predicted"/>
<evidence type="ECO:0000256" key="2">
    <source>
        <dbReference type="SAM" id="Phobius"/>
    </source>
</evidence>
<dbReference type="Pfam" id="PF24840">
    <property type="entry name" value="NTF2_SigF"/>
    <property type="match status" value="1"/>
</dbReference>
<organism evidence="4 5">
    <name type="scientific">Escovopsis weberi</name>
    <dbReference type="NCBI Taxonomy" id="150374"/>
    <lineage>
        <taxon>Eukaryota</taxon>
        <taxon>Fungi</taxon>
        <taxon>Dikarya</taxon>
        <taxon>Ascomycota</taxon>
        <taxon>Pezizomycotina</taxon>
        <taxon>Sordariomycetes</taxon>
        <taxon>Hypocreomycetidae</taxon>
        <taxon>Hypocreales</taxon>
        <taxon>Hypocreaceae</taxon>
        <taxon>Escovopsis</taxon>
    </lineage>
</organism>
<dbReference type="AlphaFoldDB" id="A0A0M9VWM0"/>
<sequence length="279" mass="31914">MENPAQEIAHVVRSLTMGSPQQQQDAITAYFLSDASFAHPFCRVPSFPRGAVPFAPGTDSRALVLAVYRWYRTLSPRIQLSVDSAVFDDRTGLLYLSIHQIFSLWFLPFHKADVQLVTVLHLVRRASPNAEHARPDGPAGGTQPAEQKLKQKEEGREQPAQEEQAQQEQTQEQQEQKQEKKQETQGKKPVKQKEKQEKQHQRKATQRPPEQQLKYYIASQHDLYQVTDFLKFVALPFVPLLLCFLQLLSMVLCVVGSVLLRPLYHFMNDVSDREVGIEL</sequence>
<dbReference type="PANTHER" id="PTHR35393">
    <property type="entry name" value="CHROMOSOME 1, WHOLE GENOME SHOTGUN SEQUENCE"/>
    <property type="match status" value="1"/>
</dbReference>
<feature type="domain" description="SigF-like NTF2-like" evidence="3">
    <location>
        <begin position="1"/>
        <end position="124"/>
    </location>
</feature>
<keyword evidence="2" id="KW-0472">Membrane</keyword>
<feature type="region of interest" description="Disordered" evidence="1">
    <location>
        <begin position="128"/>
        <end position="211"/>
    </location>
</feature>
<feature type="compositionally biased region" description="Basic and acidic residues" evidence="1">
    <location>
        <begin position="147"/>
        <end position="159"/>
    </location>
</feature>
<accession>A0A0M9VWM0</accession>
<dbReference type="EMBL" id="LGSR01000006">
    <property type="protein sequence ID" value="KOS22205.1"/>
    <property type="molecule type" value="Genomic_DNA"/>
</dbReference>
<dbReference type="PANTHER" id="PTHR35393:SF1">
    <property type="entry name" value="SNOAL-LIKE DOMAIN-CONTAINING PROTEIN"/>
    <property type="match status" value="1"/>
</dbReference>
<keyword evidence="2" id="KW-0812">Transmembrane</keyword>
<dbReference type="InterPro" id="IPR057514">
    <property type="entry name" value="NTF2_SigF"/>
</dbReference>
<feature type="compositionally biased region" description="Low complexity" evidence="1">
    <location>
        <begin position="161"/>
        <end position="173"/>
    </location>
</feature>
<gene>
    <name evidence="4" type="ORF">ESCO_001475</name>
</gene>
<name>A0A0M9VWM0_ESCWE</name>
<dbReference type="STRING" id="150374.A0A0M9VWM0"/>
<dbReference type="OrthoDB" id="2344312at2759"/>
<evidence type="ECO:0000313" key="4">
    <source>
        <dbReference type="EMBL" id="KOS22205.1"/>
    </source>
</evidence>
<feature type="transmembrane region" description="Helical" evidence="2">
    <location>
        <begin position="237"/>
        <end position="260"/>
    </location>
</feature>
<keyword evidence="5" id="KW-1185">Reference proteome</keyword>
<evidence type="ECO:0000259" key="3">
    <source>
        <dbReference type="Pfam" id="PF24840"/>
    </source>
</evidence>
<feature type="compositionally biased region" description="Basic and acidic residues" evidence="1">
    <location>
        <begin position="174"/>
        <end position="199"/>
    </location>
</feature>
<evidence type="ECO:0000256" key="1">
    <source>
        <dbReference type="SAM" id="MobiDB-lite"/>
    </source>
</evidence>
<comment type="caution">
    <text evidence="4">The sequence shown here is derived from an EMBL/GenBank/DDBJ whole genome shotgun (WGS) entry which is preliminary data.</text>
</comment>
<protein>
    <recommendedName>
        <fullName evidence="3">SigF-like NTF2-like domain-containing protein</fullName>
    </recommendedName>
</protein>
<keyword evidence="2" id="KW-1133">Transmembrane helix</keyword>
<reference evidence="4 5" key="1">
    <citation type="submission" date="2015-07" db="EMBL/GenBank/DDBJ databases">
        <title>The genome of the fungus Escovopsis weberi, a specialized disease agent of ant agriculture.</title>
        <authorList>
            <person name="de Man T.J."/>
            <person name="Stajich J.E."/>
            <person name="Kubicek C.P."/>
            <person name="Chenthamara K."/>
            <person name="Atanasova L."/>
            <person name="Druzhinina I.S."/>
            <person name="Birnbaum S."/>
            <person name="Barribeau S.M."/>
            <person name="Teiling C."/>
            <person name="Suen G."/>
            <person name="Currie C."/>
            <person name="Gerardo N.M."/>
        </authorList>
    </citation>
    <scope>NUCLEOTIDE SEQUENCE [LARGE SCALE GENOMIC DNA]</scope>
</reference>